<dbReference type="EMBL" id="JAXCGZ010013845">
    <property type="protein sequence ID" value="KAK7071883.1"/>
    <property type="molecule type" value="Genomic_DNA"/>
</dbReference>
<accession>A0AAN8X0E2</accession>
<proteinExistence type="predicted"/>
<sequence>MTHWPNVQEPQREPDSFNRVTPVGLRFPQKGGPSRFQSFSRPTPVDPKIHRRVTQWDSESFRRPTPVDLTFLRREIPMGLRVLQEANPGGFHSSSEGGT</sequence>
<evidence type="ECO:0000256" key="1">
    <source>
        <dbReference type="SAM" id="MobiDB-lite"/>
    </source>
</evidence>
<dbReference type="AlphaFoldDB" id="A0AAN8X0E2"/>
<evidence type="ECO:0000313" key="2">
    <source>
        <dbReference type="EMBL" id="KAK7071883.1"/>
    </source>
</evidence>
<name>A0AAN8X0E2_HALRR</name>
<reference evidence="2 3" key="1">
    <citation type="submission" date="2023-11" db="EMBL/GenBank/DDBJ databases">
        <title>Halocaridina rubra genome assembly.</title>
        <authorList>
            <person name="Smith C."/>
        </authorList>
    </citation>
    <scope>NUCLEOTIDE SEQUENCE [LARGE SCALE GENOMIC DNA]</scope>
    <source>
        <strain evidence="2">EP-1</strain>
        <tissue evidence="2">Whole</tissue>
    </source>
</reference>
<feature type="region of interest" description="Disordered" evidence="1">
    <location>
        <begin position="1"/>
        <end position="47"/>
    </location>
</feature>
<keyword evidence="3" id="KW-1185">Reference proteome</keyword>
<dbReference type="Proteomes" id="UP001381693">
    <property type="component" value="Unassembled WGS sequence"/>
</dbReference>
<protein>
    <submittedName>
        <fullName evidence="2">Uncharacterized protein</fullName>
    </submittedName>
</protein>
<comment type="caution">
    <text evidence="2">The sequence shown here is derived from an EMBL/GenBank/DDBJ whole genome shotgun (WGS) entry which is preliminary data.</text>
</comment>
<evidence type="ECO:0000313" key="3">
    <source>
        <dbReference type="Proteomes" id="UP001381693"/>
    </source>
</evidence>
<gene>
    <name evidence="2" type="ORF">SK128_015781</name>
</gene>
<organism evidence="2 3">
    <name type="scientific">Halocaridina rubra</name>
    <name type="common">Hawaiian red shrimp</name>
    <dbReference type="NCBI Taxonomy" id="373956"/>
    <lineage>
        <taxon>Eukaryota</taxon>
        <taxon>Metazoa</taxon>
        <taxon>Ecdysozoa</taxon>
        <taxon>Arthropoda</taxon>
        <taxon>Crustacea</taxon>
        <taxon>Multicrustacea</taxon>
        <taxon>Malacostraca</taxon>
        <taxon>Eumalacostraca</taxon>
        <taxon>Eucarida</taxon>
        <taxon>Decapoda</taxon>
        <taxon>Pleocyemata</taxon>
        <taxon>Caridea</taxon>
        <taxon>Atyoidea</taxon>
        <taxon>Atyidae</taxon>
        <taxon>Halocaridina</taxon>
    </lineage>
</organism>